<dbReference type="InterPro" id="IPR027417">
    <property type="entry name" value="P-loop_NTPase"/>
</dbReference>
<evidence type="ECO:0000256" key="1">
    <source>
        <dbReference type="ARBA" id="ARBA00004842"/>
    </source>
</evidence>
<protein>
    <recommendedName>
        <fullName evidence="3 11">Shikimate kinase</fullName>
        <shortName evidence="11">SK</shortName>
        <ecNumber evidence="3 11">2.7.1.71</ecNumber>
    </recommendedName>
</protein>
<keyword evidence="9 11" id="KW-0057">Aromatic amino acid biosynthesis</keyword>
<proteinExistence type="inferred from homology"/>
<dbReference type="EC" id="2.7.1.71" evidence="3 11"/>
<dbReference type="Proteomes" id="UP000603317">
    <property type="component" value="Unassembled WGS sequence"/>
</dbReference>
<evidence type="ECO:0000256" key="6">
    <source>
        <dbReference type="ARBA" id="ARBA00022741"/>
    </source>
</evidence>
<evidence type="ECO:0000313" key="13">
    <source>
        <dbReference type="Proteomes" id="UP000603317"/>
    </source>
</evidence>
<evidence type="ECO:0000256" key="8">
    <source>
        <dbReference type="ARBA" id="ARBA00022840"/>
    </source>
</evidence>
<sequence>MPDMSQPELATLAQRLDRPVVLVGLMGAGKSTVGRRLAELLGVDFVDVDEEIERAANLTVAEIFERFGEEHFRDGERRVFTRLLDDSAGKGMVIAAGGGAFSEPTTRQLILSRAISVWLDSDDATLAERATRRDTRPLLREGDPREKLAELRRRRLADYGAAPIWVKSGRGAHRKVALDIAKGIERWIG</sequence>
<comment type="similarity">
    <text evidence="2 11">Belongs to the shikimate kinase family.</text>
</comment>
<comment type="subcellular location">
    <subcellularLocation>
        <location evidence="11">Cytoplasm</location>
    </subcellularLocation>
</comment>
<comment type="function">
    <text evidence="11">Catalyzes the specific phosphorylation of the 3-hydroxyl group of shikimic acid using ATP as a cosubstrate.</text>
</comment>
<dbReference type="InterPro" id="IPR031322">
    <property type="entry name" value="Shikimate/glucono_kinase"/>
</dbReference>
<dbReference type="EMBL" id="BMID01000001">
    <property type="protein sequence ID" value="GGA04660.1"/>
    <property type="molecule type" value="Genomic_DNA"/>
</dbReference>
<dbReference type="PANTHER" id="PTHR21087">
    <property type="entry name" value="SHIKIMATE KINASE"/>
    <property type="match status" value="1"/>
</dbReference>
<keyword evidence="11" id="KW-0963">Cytoplasm</keyword>
<keyword evidence="6 11" id="KW-0547">Nucleotide-binding</keyword>
<dbReference type="SUPFAM" id="SSF52540">
    <property type="entry name" value="P-loop containing nucleoside triphosphate hydrolases"/>
    <property type="match status" value="1"/>
</dbReference>
<accession>A0ABQ1FAA0</accession>
<feature type="binding site" evidence="11">
    <location>
        <position position="31"/>
    </location>
    <ligand>
        <name>Mg(2+)</name>
        <dbReference type="ChEBI" id="CHEBI:18420"/>
    </ligand>
</feature>
<feature type="binding site" evidence="11">
    <location>
        <position position="73"/>
    </location>
    <ligand>
        <name>substrate</name>
    </ligand>
</feature>
<dbReference type="Gene3D" id="3.40.50.300">
    <property type="entry name" value="P-loop containing nucleotide triphosphate hydrolases"/>
    <property type="match status" value="1"/>
</dbReference>
<dbReference type="RefSeq" id="WP_188641896.1">
    <property type="nucleotide sequence ID" value="NZ_BMID01000001.1"/>
</dbReference>
<comment type="pathway">
    <text evidence="1 11">Metabolic intermediate biosynthesis; chorismate biosynthesis; chorismate from D-erythrose 4-phosphate and phosphoenolpyruvate: step 5/7.</text>
</comment>
<dbReference type="InterPro" id="IPR023000">
    <property type="entry name" value="Shikimate_kinase_CS"/>
</dbReference>
<dbReference type="InterPro" id="IPR000623">
    <property type="entry name" value="Shikimate_kinase/TSH1"/>
</dbReference>
<dbReference type="PRINTS" id="PR01100">
    <property type="entry name" value="SHIKIMTKNASE"/>
</dbReference>
<dbReference type="Pfam" id="PF01202">
    <property type="entry name" value="SKI"/>
    <property type="match status" value="1"/>
</dbReference>
<dbReference type="CDD" id="cd00464">
    <property type="entry name" value="SK"/>
    <property type="match status" value="1"/>
</dbReference>
<evidence type="ECO:0000256" key="7">
    <source>
        <dbReference type="ARBA" id="ARBA00022777"/>
    </source>
</evidence>
<organism evidence="12 13">
    <name type="scientific">Blastomonas marina</name>
    <dbReference type="NCBI Taxonomy" id="1867408"/>
    <lineage>
        <taxon>Bacteria</taxon>
        <taxon>Pseudomonadati</taxon>
        <taxon>Pseudomonadota</taxon>
        <taxon>Alphaproteobacteria</taxon>
        <taxon>Sphingomonadales</taxon>
        <taxon>Sphingomonadaceae</taxon>
        <taxon>Blastomonas</taxon>
    </lineage>
</organism>
<evidence type="ECO:0000313" key="12">
    <source>
        <dbReference type="EMBL" id="GGA04660.1"/>
    </source>
</evidence>
<dbReference type="GO" id="GO:0016301">
    <property type="term" value="F:kinase activity"/>
    <property type="evidence" value="ECO:0007669"/>
    <property type="project" value="UniProtKB-KW"/>
</dbReference>
<dbReference type="HAMAP" id="MF_00109">
    <property type="entry name" value="Shikimate_kinase"/>
    <property type="match status" value="1"/>
</dbReference>
<dbReference type="PROSITE" id="PS01128">
    <property type="entry name" value="SHIKIMATE_KINASE"/>
    <property type="match status" value="1"/>
</dbReference>
<comment type="subunit">
    <text evidence="11">Monomer.</text>
</comment>
<keyword evidence="11" id="KW-0479">Metal-binding</keyword>
<keyword evidence="11" id="KW-0460">Magnesium</keyword>
<gene>
    <name evidence="11 12" type="primary">aroK</name>
    <name evidence="12" type="ORF">GCM10010923_12630</name>
</gene>
<evidence type="ECO:0000256" key="9">
    <source>
        <dbReference type="ARBA" id="ARBA00023141"/>
    </source>
</evidence>
<feature type="binding site" evidence="11">
    <location>
        <position position="155"/>
    </location>
    <ligand>
        <name>substrate</name>
    </ligand>
</feature>
<comment type="caution">
    <text evidence="11">Lacks conserved residue(s) required for the propagation of feature annotation.</text>
</comment>
<feature type="binding site" evidence="11">
    <location>
        <position position="136"/>
    </location>
    <ligand>
        <name>ATP</name>
        <dbReference type="ChEBI" id="CHEBI:30616"/>
    </ligand>
</feature>
<comment type="cofactor">
    <cofactor evidence="11">
        <name>Mg(2+)</name>
        <dbReference type="ChEBI" id="CHEBI:18420"/>
    </cofactor>
    <text evidence="11">Binds 1 Mg(2+) ion per subunit.</text>
</comment>
<feature type="binding site" evidence="11">
    <location>
        <begin position="27"/>
        <end position="32"/>
    </location>
    <ligand>
        <name>ATP</name>
        <dbReference type="ChEBI" id="CHEBI:30616"/>
    </ligand>
</feature>
<reference evidence="13" key="1">
    <citation type="journal article" date="2019" name="Int. J. Syst. Evol. Microbiol.">
        <title>The Global Catalogue of Microorganisms (GCM) 10K type strain sequencing project: providing services to taxonomists for standard genome sequencing and annotation.</title>
        <authorList>
            <consortium name="The Broad Institute Genomics Platform"/>
            <consortium name="The Broad Institute Genome Sequencing Center for Infectious Disease"/>
            <person name="Wu L."/>
            <person name="Ma J."/>
        </authorList>
    </citation>
    <scope>NUCLEOTIDE SEQUENCE [LARGE SCALE GENOMIC DNA]</scope>
    <source>
        <strain evidence="13">CGMCC 1.15297</strain>
    </source>
</reference>
<feature type="binding site" evidence="11">
    <location>
        <position position="49"/>
    </location>
    <ligand>
        <name>substrate</name>
    </ligand>
</feature>
<evidence type="ECO:0000256" key="2">
    <source>
        <dbReference type="ARBA" id="ARBA00006997"/>
    </source>
</evidence>
<comment type="catalytic activity">
    <reaction evidence="10 11">
        <text>shikimate + ATP = 3-phosphoshikimate + ADP + H(+)</text>
        <dbReference type="Rhea" id="RHEA:13121"/>
        <dbReference type="ChEBI" id="CHEBI:15378"/>
        <dbReference type="ChEBI" id="CHEBI:30616"/>
        <dbReference type="ChEBI" id="CHEBI:36208"/>
        <dbReference type="ChEBI" id="CHEBI:145989"/>
        <dbReference type="ChEBI" id="CHEBI:456216"/>
        <dbReference type="EC" id="2.7.1.71"/>
    </reaction>
</comment>
<feature type="binding site" evidence="11">
    <location>
        <position position="98"/>
    </location>
    <ligand>
        <name>substrate</name>
    </ligand>
</feature>
<keyword evidence="8 11" id="KW-0067">ATP-binding</keyword>
<comment type="caution">
    <text evidence="12">The sequence shown here is derived from an EMBL/GenBank/DDBJ whole genome shotgun (WGS) entry which is preliminary data.</text>
</comment>
<keyword evidence="7 11" id="KW-0418">Kinase</keyword>
<evidence type="ECO:0000256" key="5">
    <source>
        <dbReference type="ARBA" id="ARBA00022679"/>
    </source>
</evidence>
<keyword evidence="13" id="KW-1185">Reference proteome</keyword>
<evidence type="ECO:0000256" key="11">
    <source>
        <dbReference type="HAMAP-Rule" id="MF_00109"/>
    </source>
</evidence>
<dbReference type="PANTHER" id="PTHR21087:SF16">
    <property type="entry name" value="SHIKIMATE KINASE 1, CHLOROPLASTIC"/>
    <property type="match status" value="1"/>
</dbReference>
<name>A0ABQ1FAA0_9SPHN</name>
<evidence type="ECO:0000256" key="4">
    <source>
        <dbReference type="ARBA" id="ARBA00022605"/>
    </source>
</evidence>
<dbReference type="NCBIfam" id="NF010552">
    <property type="entry name" value="PRK13946.1"/>
    <property type="match status" value="1"/>
</dbReference>
<evidence type="ECO:0000256" key="3">
    <source>
        <dbReference type="ARBA" id="ARBA00012154"/>
    </source>
</evidence>
<keyword evidence="5 11" id="KW-0808">Transferase</keyword>
<keyword evidence="4 11" id="KW-0028">Amino-acid biosynthesis</keyword>
<evidence type="ECO:0000256" key="10">
    <source>
        <dbReference type="ARBA" id="ARBA00048567"/>
    </source>
</evidence>